<comment type="function">
    <text evidence="11">The coatomer is a cytosolic protein complex that binds to dilysine motifs and reversibly associates with Golgi non-clathrin-coated vesicles, which further mediate biosynthetic protein transport from the ER, via the Golgi up to the trans Golgi network. The coatomer complex is required for budding from Golgi membranes, and is essential for the retrograde Golgi-to-ER transport of dilysine-tagged proteins.</text>
</comment>
<dbReference type="Gene3D" id="1.25.40.10">
    <property type="entry name" value="Tetratricopeptide repeat domain"/>
    <property type="match status" value="1"/>
</dbReference>
<dbReference type="PIRSF" id="PIRSF016478">
    <property type="entry name" value="Coatomer_esu"/>
    <property type="match status" value="1"/>
</dbReference>
<gene>
    <name evidence="12" type="ORF">ALECFALPRED_004705</name>
</gene>
<evidence type="ECO:0000313" key="12">
    <source>
        <dbReference type="EMBL" id="CAF9930685.1"/>
    </source>
</evidence>
<dbReference type="GO" id="GO:0030126">
    <property type="term" value="C:COPI vesicle coat"/>
    <property type="evidence" value="ECO:0007669"/>
    <property type="project" value="TreeGrafter"/>
</dbReference>
<dbReference type="InterPro" id="IPR011990">
    <property type="entry name" value="TPR-like_helical_dom_sf"/>
</dbReference>
<dbReference type="GO" id="GO:0006891">
    <property type="term" value="P:intra-Golgi vesicle-mediated transport"/>
    <property type="evidence" value="ECO:0007669"/>
    <property type="project" value="TreeGrafter"/>
</dbReference>
<keyword evidence="8 11" id="KW-0333">Golgi apparatus</keyword>
<keyword evidence="4 11" id="KW-0813">Transport</keyword>
<dbReference type="AlphaFoldDB" id="A0A8H3IRJ6"/>
<dbReference type="GO" id="GO:0015031">
    <property type="term" value="P:protein transport"/>
    <property type="evidence" value="ECO:0007669"/>
    <property type="project" value="UniProtKB-UniRule"/>
</dbReference>
<dbReference type="GO" id="GO:0000139">
    <property type="term" value="C:Golgi membrane"/>
    <property type="evidence" value="ECO:0007669"/>
    <property type="project" value="UniProtKB-SubCell"/>
</dbReference>
<organism evidence="12 13">
    <name type="scientific">Alectoria fallacina</name>
    <dbReference type="NCBI Taxonomy" id="1903189"/>
    <lineage>
        <taxon>Eukaryota</taxon>
        <taxon>Fungi</taxon>
        <taxon>Dikarya</taxon>
        <taxon>Ascomycota</taxon>
        <taxon>Pezizomycotina</taxon>
        <taxon>Lecanoromycetes</taxon>
        <taxon>OSLEUM clade</taxon>
        <taxon>Lecanoromycetidae</taxon>
        <taxon>Lecanorales</taxon>
        <taxon>Lecanorineae</taxon>
        <taxon>Parmeliaceae</taxon>
        <taxon>Alectoria</taxon>
    </lineage>
</organism>
<dbReference type="GO" id="GO:0006890">
    <property type="term" value="P:retrograde vesicle-mediated transport, Golgi to endoplasmic reticulum"/>
    <property type="evidence" value="ECO:0007669"/>
    <property type="project" value="UniProtKB-UniRule"/>
</dbReference>
<dbReference type="InterPro" id="IPR006822">
    <property type="entry name" value="Coatomer_esu"/>
</dbReference>
<dbReference type="PANTHER" id="PTHR10805:SF0">
    <property type="entry name" value="COATOMER SUBUNIT EPSILON"/>
    <property type="match status" value="1"/>
</dbReference>
<evidence type="ECO:0000256" key="7">
    <source>
        <dbReference type="ARBA" id="ARBA00022927"/>
    </source>
</evidence>
<evidence type="ECO:0000256" key="9">
    <source>
        <dbReference type="ARBA" id="ARBA00023136"/>
    </source>
</evidence>
<keyword evidence="9 11" id="KW-0472">Membrane</keyword>
<evidence type="ECO:0000256" key="11">
    <source>
        <dbReference type="PIRNR" id="PIRNR016478"/>
    </source>
</evidence>
<comment type="caution">
    <text evidence="12">The sequence shown here is derived from an EMBL/GenBank/DDBJ whole genome shotgun (WGS) entry which is preliminary data.</text>
</comment>
<dbReference type="EMBL" id="CAJPDR010000292">
    <property type="protein sequence ID" value="CAF9930685.1"/>
    <property type="molecule type" value="Genomic_DNA"/>
</dbReference>
<dbReference type="Proteomes" id="UP000664203">
    <property type="component" value="Unassembled WGS sequence"/>
</dbReference>
<sequence>MDPFSAEGELLNIHNAFHQGQYQTVIDFDISSLSSENKTPARVLQLRAQIAVGQSKEVLASIGKEGKAPDFAAVKAFAQYSSGSTSAAVSEIENLVEVESENTAVQLLGGTVLQAAGKTEEALSLLSKHQGSLDAYDIQRFLYHLDTYPEADKELLHRIALIVQIHLQQNRTDLALKEVQAARKWAQDSLLVNIAESWVGLRMGGERYQQAFYVFEEMAQAPSTSATKSLVSQAVAELHLGRLPEAEAALQQAVQKYSNDVAATANSIVLNVISGKDMSEHTSSLERIAPEHPLLVDLQEKSSLFDQAAGKYSAKLAS</sequence>
<dbReference type="GO" id="GO:0005198">
    <property type="term" value="F:structural molecule activity"/>
    <property type="evidence" value="ECO:0007669"/>
    <property type="project" value="UniProtKB-UniRule"/>
</dbReference>
<evidence type="ECO:0000256" key="8">
    <source>
        <dbReference type="ARBA" id="ARBA00023034"/>
    </source>
</evidence>
<dbReference type="Pfam" id="PF04733">
    <property type="entry name" value="Coatomer_E"/>
    <property type="match status" value="2"/>
</dbReference>
<evidence type="ECO:0000256" key="4">
    <source>
        <dbReference type="ARBA" id="ARBA00022448"/>
    </source>
</evidence>
<name>A0A8H3IRJ6_9LECA</name>
<evidence type="ECO:0000256" key="1">
    <source>
        <dbReference type="ARBA" id="ARBA00004255"/>
    </source>
</evidence>
<evidence type="ECO:0000256" key="3">
    <source>
        <dbReference type="ARBA" id="ARBA00008827"/>
    </source>
</evidence>
<dbReference type="PANTHER" id="PTHR10805">
    <property type="entry name" value="COATOMER SUBUNIT EPSILON"/>
    <property type="match status" value="1"/>
</dbReference>
<keyword evidence="10 11" id="KW-0968">Cytoplasmic vesicle</keyword>
<proteinExistence type="inferred from homology"/>
<accession>A0A8H3IRJ6</accession>
<keyword evidence="5 11" id="KW-0963">Cytoplasm</keyword>
<evidence type="ECO:0000256" key="10">
    <source>
        <dbReference type="ARBA" id="ARBA00023329"/>
    </source>
</evidence>
<dbReference type="SUPFAM" id="SSF48452">
    <property type="entry name" value="TPR-like"/>
    <property type="match status" value="1"/>
</dbReference>
<evidence type="ECO:0000313" key="13">
    <source>
        <dbReference type="Proteomes" id="UP000664203"/>
    </source>
</evidence>
<keyword evidence="7 11" id="KW-0653">Protein transport</keyword>
<dbReference type="OrthoDB" id="310217at2759"/>
<comment type="similarity">
    <text evidence="3 11">Belongs to the COPE family.</text>
</comment>
<evidence type="ECO:0000256" key="6">
    <source>
        <dbReference type="ARBA" id="ARBA00022892"/>
    </source>
</evidence>
<comment type="subcellular location">
    <subcellularLocation>
        <location evidence="2">Cytoplasmic vesicle</location>
        <location evidence="2">COPI-coated vesicle membrane</location>
        <topology evidence="2">Peripheral membrane protein</topology>
        <orientation evidence="2">Cytoplasmic side</orientation>
    </subcellularLocation>
    <subcellularLocation>
        <location evidence="1">Golgi apparatus membrane</location>
        <topology evidence="1">Peripheral membrane protein</topology>
        <orientation evidence="1">Cytoplasmic side</orientation>
    </subcellularLocation>
</comment>
<reference evidence="12" key="1">
    <citation type="submission" date="2021-03" db="EMBL/GenBank/DDBJ databases">
        <authorList>
            <person name="Tagirdzhanova G."/>
        </authorList>
    </citation>
    <scope>NUCLEOTIDE SEQUENCE</scope>
</reference>
<dbReference type="GO" id="GO:0006888">
    <property type="term" value="P:endoplasmic reticulum to Golgi vesicle-mediated transport"/>
    <property type="evidence" value="ECO:0007669"/>
    <property type="project" value="TreeGrafter"/>
</dbReference>
<keyword evidence="6 11" id="KW-0931">ER-Golgi transport</keyword>
<evidence type="ECO:0000256" key="2">
    <source>
        <dbReference type="ARBA" id="ARBA00004347"/>
    </source>
</evidence>
<evidence type="ECO:0000256" key="5">
    <source>
        <dbReference type="ARBA" id="ARBA00022490"/>
    </source>
</evidence>
<keyword evidence="13" id="KW-1185">Reference proteome</keyword>
<protein>
    <recommendedName>
        <fullName evidence="11">Coatomer subunit epsilon</fullName>
    </recommendedName>
</protein>